<dbReference type="SMART" id="SM00360">
    <property type="entry name" value="RRM"/>
    <property type="match status" value="1"/>
</dbReference>
<dbReference type="GO" id="GO:0003723">
    <property type="term" value="F:RNA binding"/>
    <property type="evidence" value="ECO:0007669"/>
    <property type="project" value="UniProtKB-UniRule"/>
</dbReference>
<dbReference type="InterPro" id="IPR012677">
    <property type="entry name" value="Nucleotide-bd_a/b_plait_sf"/>
</dbReference>
<dbReference type="InterPro" id="IPR018850">
    <property type="entry name" value="Mt_escape_2_C"/>
</dbReference>
<dbReference type="CDD" id="cd12433">
    <property type="entry name" value="RRM_Yme2p_like"/>
    <property type="match status" value="1"/>
</dbReference>
<evidence type="ECO:0000313" key="14">
    <source>
        <dbReference type="EMBL" id="CAG8467028.1"/>
    </source>
</evidence>
<evidence type="ECO:0000256" key="3">
    <source>
        <dbReference type="ARBA" id="ARBA00020222"/>
    </source>
</evidence>
<comment type="caution">
    <text evidence="14">The sequence shown here is derived from an EMBL/GenBank/DDBJ whole genome shotgun (WGS) entry which is preliminary data.</text>
</comment>
<dbReference type="PANTHER" id="PTHR32198">
    <property type="entry name" value="MITOCHONDRIAL ESCAPE PROTEIN 2"/>
    <property type="match status" value="1"/>
</dbReference>
<dbReference type="PANTHER" id="PTHR32198:SF2">
    <property type="entry name" value="MITOCHONDRIAL ESCAPE PROTEIN 2"/>
    <property type="match status" value="1"/>
</dbReference>
<dbReference type="SUPFAM" id="SSF54928">
    <property type="entry name" value="RNA-binding domain, RBD"/>
    <property type="match status" value="1"/>
</dbReference>
<evidence type="ECO:0000259" key="13">
    <source>
        <dbReference type="PROSITE" id="PS50102"/>
    </source>
</evidence>
<dbReference type="SUPFAM" id="SSF52540">
    <property type="entry name" value="P-loop containing nucleoside triphosphate hydrolases"/>
    <property type="match status" value="1"/>
</dbReference>
<dbReference type="OrthoDB" id="10267654at2759"/>
<dbReference type="Gene3D" id="3.40.50.300">
    <property type="entry name" value="P-loop containing nucleotide triphosphate hydrolases"/>
    <property type="match status" value="1"/>
</dbReference>
<dbReference type="GO" id="GO:0005743">
    <property type="term" value="C:mitochondrial inner membrane"/>
    <property type="evidence" value="ECO:0007669"/>
    <property type="project" value="UniProtKB-SubCell"/>
</dbReference>
<dbReference type="PROSITE" id="PS50102">
    <property type="entry name" value="RRM"/>
    <property type="match status" value="1"/>
</dbReference>
<keyword evidence="9 12" id="KW-0472">Membrane</keyword>
<evidence type="ECO:0000256" key="11">
    <source>
        <dbReference type="PROSITE-ProRule" id="PRU00176"/>
    </source>
</evidence>
<evidence type="ECO:0000256" key="6">
    <source>
        <dbReference type="ARBA" id="ARBA00022946"/>
    </source>
</evidence>
<evidence type="ECO:0000256" key="4">
    <source>
        <dbReference type="ARBA" id="ARBA00022692"/>
    </source>
</evidence>
<keyword evidence="15" id="KW-1185">Reference proteome</keyword>
<organism evidence="14 15">
    <name type="scientific">Ambispora leptoticha</name>
    <dbReference type="NCBI Taxonomy" id="144679"/>
    <lineage>
        <taxon>Eukaryota</taxon>
        <taxon>Fungi</taxon>
        <taxon>Fungi incertae sedis</taxon>
        <taxon>Mucoromycota</taxon>
        <taxon>Glomeromycotina</taxon>
        <taxon>Glomeromycetes</taxon>
        <taxon>Archaeosporales</taxon>
        <taxon>Ambisporaceae</taxon>
        <taxon>Ambispora</taxon>
    </lineage>
</organism>
<dbReference type="InterPro" id="IPR034260">
    <property type="entry name" value="Yme2_RRM"/>
</dbReference>
<sequence>MFRVMRRVSTLHVPCLHYNAINLQHYRCQATTTIVSYFNRYGERRITQNLARETRMLKNQGQIFPRSRFYATATEVDGTYNTAASSLTTHHARLFFDNVYPVKVGFYDLRYYIVRPSKEGLEEKVKSGKKWLPPEKDLPHDFNVTGVEPRRREGGMFVNFSYKADSAWKAQALEEIRERVEQHLKNQHVVPWFSASEARVFLVKGEPFIEDLTSRYPASRLRVEFQGSDVTIESLYKVFRPYGRIRDINILPPSVKDLPRYATIQYSATRAATSAKNCIHGKVVDGTRLSITYDRPLKTNLITDWMAKHPRIAIPLIAATIAAITYIIFDPIRKFFIISKATERFNLQEYPLYQRLRRETIDRLWTNRKAEEEEGTLADFSSWSERQDEETKLRIWLREPPETFIVLLGPRGSGKTGFINRVIENKKTKVVIKCDDILNSRDENEVVMKLAQQIGYFPVFNFLTSMSNIIDSLASATFGFTSTTDTEIKKILDELAIALHDIAPESIARKPRPKIRAKGLRVPTIVEEYDPNEIPVVVIDSYMTKDKEKHELWDHLAKLAVLLVENRVAHVVFVTSNIGVIKPLSKVLPTKTFNYVVLSDAPPDRAINLVKRHVSDAANIEKIEESLRTLGGRLTDLEIFISKIRGGQTPTEALNDLIVKSILEIRKYAFGDDAEDAKSIPWKAIQFWVIMKSLAHGETVSYDAMKFSPIFNKDDTPLKAMEQAELIAITQINGRPNLIRPGKPLYQAAFEQIASDKLFAATMELQTYEYLLSFETANIHKYETELASLGQLFVKQDGKWIFGGGHVPAEVQDRVKFLLSLLRKKHVLAENYQTQVSTLKKQVAAADSS</sequence>
<keyword evidence="6" id="KW-0809">Transit peptide</keyword>
<evidence type="ECO:0000256" key="12">
    <source>
        <dbReference type="RuleBase" id="RU367108"/>
    </source>
</evidence>
<proteinExistence type="inferred from homology"/>
<protein>
    <recommendedName>
        <fullName evidence="3 12">Mitochondrial escape protein 2</fullName>
    </recommendedName>
</protein>
<accession>A0A9N8YZZ9</accession>
<feature type="transmembrane region" description="Helical" evidence="12">
    <location>
        <begin position="312"/>
        <end position="329"/>
    </location>
</feature>
<dbReference type="Gene3D" id="3.30.70.330">
    <property type="match status" value="1"/>
</dbReference>
<dbReference type="Proteomes" id="UP000789508">
    <property type="component" value="Unassembled WGS sequence"/>
</dbReference>
<dbReference type="InterPro" id="IPR000504">
    <property type="entry name" value="RRM_dom"/>
</dbReference>
<dbReference type="Pfam" id="PF00076">
    <property type="entry name" value="RRM_1"/>
    <property type="match status" value="1"/>
</dbReference>
<evidence type="ECO:0000256" key="7">
    <source>
        <dbReference type="ARBA" id="ARBA00022989"/>
    </source>
</evidence>
<keyword evidence="8 12" id="KW-0496">Mitochondrion</keyword>
<evidence type="ECO:0000256" key="9">
    <source>
        <dbReference type="ARBA" id="ARBA00023136"/>
    </source>
</evidence>
<dbReference type="InterPro" id="IPR027417">
    <property type="entry name" value="P-loop_NTPase"/>
</dbReference>
<evidence type="ECO:0000256" key="8">
    <source>
        <dbReference type="ARBA" id="ARBA00023128"/>
    </source>
</evidence>
<comment type="subcellular location">
    <subcellularLocation>
        <location evidence="1 12">Mitochondrion inner membrane</location>
        <topology evidence="1 12">Single-pass membrane protein</topology>
    </subcellularLocation>
</comment>
<dbReference type="EMBL" id="CAJVPS010000225">
    <property type="protein sequence ID" value="CAG8467028.1"/>
    <property type="molecule type" value="Genomic_DNA"/>
</dbReference>
<name>A0A9N8YZZ9_9GLOM</name>
<keyword evidence="11 12" id="KW-0694">RNA-binding</keyword>
<comment type="function">
    <text evidence="10 12">Plays a role in maintaining the mitochondrial genome and in controlling the mtDNA escape. Involved in the regulation of mtDNA nucleotide structure and number. May have a dispensable role in early maturation of pre-rRNA.</text>
</comment>
<feature type="domain" description="RRM" evidence="13">
    <location>
        <begin position="205"/>
        <end position="296"/>
    </location>
</feature>
<dbReference type="InterPro" id="IPR039627">
    <property type="entry name" value="Yme2_C"/>
</dbReference>
<dbReference type="InterPro" id="IPR035979">
    <property type="entry name" value="RBD_domain_sf"/>
</dbReference>
<evidence type="ECO:0000256" key="1">
    <source>
        <dbReference type="ARBA" id="ARBA00004434"/>
    </source>
</evidence>
<evidence type="ECO:0000256" key="2">
    <source>
        <dbReference type="ARBA" id="ARBA00010320"/>
    </source>
</evidence>
<gene>
    <name evidence="14" type="ORF">ALEPTO_LOCUS1827</name>
</gene>
<dbReference type="AlphaFoldDB" id="A0A9N8YZZ9"/>
<keyword evidence="7 12" id="KW-1133">Transmembrane helix</keyword>
<dbReference type="GO" id="GO:0006397">
    <property type="term" value="P:mRNA processing"/>
    <property type="evidence" value="ECO:0007669"/>
    <property type="project" value="UniProtKB-UniRule"/>
</dbReference>
<keyword evidence="4 12" id="KW-0812">Transmembrane</keyword>
<keyword evidence="12" id="KW-0507">mRNA processing</keyword>
<reference evidence="14" key="1">
    <citation type="submission" date="2021-06" db="EMBL/GenBank/DDBJ databases">
        <authorList>
            <person name="Kallberg Y."/>
            <person name="Tangrot J."/>
            <person name="Rosling A."/>
        </authorList>
    </citation>
    <scope>NUCLEOTIDE SEQUENCE</scope>
    <source>
        <strain evidence="14">FL130A</strain>
    </source>
</reference>
<keyword evidence="5 12" id="KW-0999">Mitochondrion inner membrane</keyword>
<evidence type="ECO:0000313" key="15">
    <source>
        <dbReference type="Proteomes" id="UP000789508"/>
    </source>
</evidence>
<evidence type="ECO:0000256" key="10">
    <source>
        <dbReference type="ARBA" id="ARBA00025276"/>
    </source>
</evidence>
<comment type="similarity">
    <text evidence="2 12">Belongs to the YME2 family.</text>
</comment>
<evidence type="ECO:0000256" key="5">
    <source>
        <dbReference type="ARBA" id="ARBA00022792"/>
    </source>
</evidence>
<dbReference type="Pfam" id="PF10443">
    <property type="entry name" value="RNA12"/>
    <property type="match status" value="1"/>
</dbReference>